<dbReference type="PANTHER" id="PTHR34213">
    <property type="entry name" value="NUCLEAR TRANSPORT FACTOR 2 (NTF2) FAMILY PROTEIN"/>
    <property type="match status" value="1"/>
</dbReference>
<sequence length="227" mass="25299">MPSTTAPHPAQRTVEPHPTPPQDPRTHQPSYAPNPAASLPLSPARQAIQHHILNLYGGSASESDMQVYAEQAVYDDPLSYCDTRHKIAGQWYGIPQLFARSETLATEVVPAPADELVWKQRQRYTVAGLHASKVVDSLVSLRLEPSGDAGAEQVVYHKDMWNEKDYDHEGFGAWVKKLNGAAAAARYSRAVRGSKDGGGDTREISFPREWRWGTTSDGKFWMCPYRR</sequence>
<keyword evidence="3" id="KW-1185">Reference proteome</keyword>
<evidence type="ECO:0000313" key="3">
    <source>
        <dbReference type="Proteomes" id="UP000248817"/>
    </source>
</evidence>
<accession>A0A2V5IJL8</accession>
<dbReference type="EMBL" id="KZ825476">
    <property type="protein sequence ID" value="PYI34374.1"/>
    <property type="molecule type" value="Genomic_DNA"/>
</dbReference>
<name>A0A2V5IJL8_9EURO</name>
<feature type="region of interest" description="Disordered" evidence="1">
    <location>
        <begin position="1"/>
        <end position="39"/>
    </location>
</feature>
<dbReference type="AlphaFoldDB" id="A0A2V5IJL8"/>
<feature type="compositionally biased region" description="Low complexity" evidence="1">
    <location>
        <begin position="29"/>
        <end position="39"/>
    </location>
</feature>
<evidence type="ECO:0000313" key="2">
    <source>
        <dbReference type="EMBL" id="PYI34374.1"/>
    </source>
</evidence>
<dbReference type="PANTHER" id="PTHR34213:SF2">
    <property type="entry name" value="NUCLEAR TRANSPORT FACTOR 2 (NTF2) FAMILY PROTEIN"/>
    <property type="match status" value="1"/>
</dbReference>
<dbReference type="Proteomes" id="UP000248817">
    <property type="component" value="Unassembled WGS sequence"/>
</dbReference>
<gene>
    <name evidence="2" type="ORF">BP00DRAFT_493124</name>
</gene>
<evidence type="ECO:0000256" key="1">
    <source>
        <dbReference type="SAM" id="MobiDB-lite"/>
    </source>
</evidence>
<organism evidence="2 3">
    <name type="scientific">Aspergillus indologenus CBS 114.80</name>
    <dbReference type="NCBI Taxonomy" id="1450541"/>
    <lineage>
        <taxon>Eukaryota</taxon>
        <taxon>Fungi</taxon>
        <taxon>Dikarya</taxon>
        <taxon>Ascomycota</taxon>
        <taxon>Pezizomycotina</taxon>
        <taxon>Eurotiomycetes</taxon>
        <taxon>Eurotiomycetidae</taxon>
        <taxon>Eurotiales</taxon>
        <taxon>Aspergillaceae</taxon>
        <taxon>Aspergillus</taxon>
        <taxon>Aspergillus subgen. Circumdati</taxon>
    </lineage>
</organism>
<proteinExistence type="predicted"/>
<reference evidence="2 3" key="1">
    <citation type="submission" date="2018-02" db="EMBL/GenBank/DDBJ databases">
        <title>The genomes of Aspergillus section Nigri reveals drivers in fungal speciation.</title>
        <authorList>
            <consortium name="DOE Joint Genome Institute"/>
            <person name="Vesth T.C."/>
            <person name="Nybo J."/>
            <person name="Theobald S."/>
            <person name="Brandl J."/>
            <person name="Frisvad J.C."/>
            <person name="Nielsen K.F."/>
            <person name="Lyhne E.K."/>
            <person name="Kogle M.E."/>
            <person name="Kuo A."/>
            <person name="Riley R."/>
            <person name="Clum A."/>
            <person name="Nolan M."/>
            <person name="Lipzen A."/>
            <person name="Salamov A."/>
            <person name="Henrissat B."/>
            <person name="Wiebenga A."/>
            <person name="De vries R.P."/>
            <person name="Grigoriev I.V."/>
            <person name="Mortensen U.H."/>
            <person name="Andersen M.R."/>
            <person name="Baker S.E."/>
        </authorList>
    </citation>
    <scope>NUCLEOTIDE SEQUENCE [LARGE SCALE GENOMIC DNA]</scope>
    <source>
        <strain evidence="2 3">CBS 114.80</strain>
    </source>
</reference>
<protein>
    <submittedName>
        <fullName evidence="2">Uncharacterized protein</fullName>
    </submittedName>
</protein>